<name>A0A8J6CD70_DIALT</name>
<protein>
    <recommendedName>
        <fullName evidence="2">SRCR domain-containing protein</fullName>
    </recommendedName>
</protein>
<accession>A0A8J6CD70</accession>
<keyword evidence="4" id="KW-1185">Reference proteome</keyword>
<comment type="caution">
    <text evidence="3">The sequence shown here is derived from an EMBL/GenBank/DDBJ whole genome shotgun (WGS) entry which is preliminary data.</text>
</comment>
<keyword evidence="1" id="KW-0732">Signal</keyword>
<proteinExistence type="predicted"/>
<dbReference type="Proteomes" id="UP000751190">
    <property type="component" value="Unassembled WGS sequence"/>
</dbReference>
<dbReference type="EMBL" id="JAGTXO010000001">
    <property type="protein sequence ID" value="KAG8470662.1"/>
    <property type="molecule type" value="Genomic_DNA"/>
</dbReference>
<gene>
    <name evidence="3" type="ORF">KFE25_009083</name>
</gene>
<dbReference type="PROSITE" id="PS50287">
    <property type="entry name" value="SRCR_2"/>
    <property type="match status" value="1"/>
</dbReference>
<evidence type="ECO:0000259" key="2">
    <source>
        <dbReference type="PROSITE" id="PS50287"/>
    </source>
</evidence>
<evidence type="ECO:0000313" key="3">
    <source>
        <dbReference type="EMBL" id="KAG8470662.1"/>
    </source>
</evidence>
<organism evidence="3 4">
    <name type="scientific">Diacronema lutheri</name>
    <name type="common">Unicellular marine alga</name>
    <name type="synonym">Monochrysis lutheri</name>
    <dbReference type="NCBI Taxonomy" id="2081491"/>
    <lineage>
        <taxon>Eukaryota</taxon>
        <taxon>Haptista</taxon>
        <taxon>Haptophyta</taxon>
        <taxon>Pavlovophyceae</taxon>
        <taxon>Pavlovales</taxon>
        <taxon>Pavlovaceae</taxon>
        <taxon>Diacronema</taxon>
    </lineage>
</organism>
<evidence type="ECO:0000256" key="1">
    <source>
        <dbReference type="SAM" id="SignalP"/>
    </source>
</evidence>
<dbReference type="GO" id="GO:0016020">
    <property type="term" value="C:membrane"/>
    <property type="evidence" value="ECO:0007669"/>
    <property type="project" value="InterPro"/>
</dbReference>
<evidence type="ECO:0000313" key="4">
    <source>
        <dbReference type="Proteomes" id="UP000751190"/>
    </source>
</evidence>
<reference evidence="3" key="1">
    <citation type="submission" date="2021-05" db="EMBL/GenBank/DDBJ databases">
        <title>The genome of the haptophyte Pavlova lutheri (Diacronema luteri, Pavlovales) - a model for lipid biosynthesis in eukaryotic algae.</title>
        <authorList>
            <person name="Hulatt C.J."/>
            <person name="Posewitz M.C."/>
        </authorList>
    </citation>
    <scope>NUCLEOTIDE SEQUENCE</scope>
    <source>
        <strain evidence="3">NIVA-4/92</strain>
    </source>
</reference>
<feature type="signal peptide" evidence="1">
    <location>
        <begin position="1"/>
        <end position="18"/>
    </location>
</feature>
<dbReference type="AlphaFoldDB" id="A0A8J6CD70"/>
<feature type="domain" description="SRCR" evidence="2">
    <location>
        <begin position="138"/>
        <end position="238"/>
    </location>
</feature>
<dbReference type="OrthoDB" id="10465132at2759"/>
<feature type="chain" id="PRO_5035180422" description="SRCR domain-containing protein" evidence="1">
    <location>
        <begin position="19"/>
        <end position="251"/>
    </location>
</feature>
<sequence length="251" mass="26850">MFRLAAIVGATLCAVACAACFLVATPANVRPSALSDSACSIVHWAPSIHCSKDQESAACCRGLRTTFNAGCACKRMPAVVLSHGGDPLWTLDNMLRCGFSEGVDANGDPMAPVEFVTEAQGCADRKEWCNDKLHNIDVRLSIGNKGLVQLHDAVKGWVYVHTDDANMAATASSACRAMGYERHVGVHIDPLIHASKRLNCPRPDTRISECAVEELPTLRTGALYADCGSGGYRAELCVRVGQRSRTSNNLS</sequence>
<dbReference type="InterPro" id="IPR001190">
    <property type="entry name" value="SRCR"/>
</dbReference>